<evidence type="ECO:0000313" key="9">
    <source>
        <dbReference type="Proteomes" id="UP000436088"/>
    </source>
</evidence>
<dbReference type="InterPro" id="IPR044965">
    <property type="entry name" value="Glyco_hydro_17_plant"/>
</dbReference>
<dbReference type="Proteomes" id="UP000436088">
    <property type="component" value="Unassembled WGS sequence"/>
</dbReference>
<keyword evidence="4 7" id="KW-0378">Hydrolase</keyword>
<comment type="catalytic activity">
    <reaction evidence="1">
        <text>Hydrolysis of (1-&gt;3)-beta-D-glucosidic linkages in (1-&gt;3)-beta-D-glucans.</text>
        <dbReference type="EC" id="3.2.1.39"/>
    </reaction>
</comment>
<dbReference type="PANTHER" id="PTHR32227">
    <property type="entry name" value="GLUCAN ENDO-1,3-BETA-GLUCOSIDASE BG1-RELATED-RELATED"/>
    <property type="match status" value="1"/>
</dbReference>
<evidence type="ECO:0000256" key="3">
    <source>
        <dbReference type="ARBA" id="ARBA00012780"/>
    </source>
</evidence>
<keyword evidence="9" id="KW-1185">Reference proteome</keyword>
<evidence type="ECO:0000256" key="5">
    <source>
        <dbReference type="ARBA" id="ARBA00023295"/>
    </source>
</evidence>
<comment type="caution">
    <text evidence="8">The sequence shown here is derived from an EMBL/GenBank/DDBJ whole genome shotgun (WGS) entry which is preliminary data.</text>
</comment>
<dbReference type="GO" id="GO:0005975">
    <property type="term" value="P:carbohydrate metabolic process"/>
    <property type="evidence" value="ECO:0007669"/>
    <property type="project" value="InterPro"/>
</dbReference>
<comment type="similarity">
    <text evidence="2 6">Belongs to the glycosyl hydrolase 17 family.</text>
</comment>
<evidence type="ECO:0000256" key="2">
    <source>
        <dbReference type="ARBA" id="ARBA00008773"/>
    </source>
</evidence>
<dbReference type="InterPro" id="IPR000490">
    <property type="entry name" value="Glyco_hydro_17"/>
</dbReference>
<dbReference type="FunFam" id="3.20.20.80:FF:000010">
    <property type="entry name" value="glucan endo-1,3-beta-glucosidase, basic"/>
    <property type="match status" value="1"/>
</dbReference>
<dbReference type="Gene3D" id="3.20.20.80">
    <property type="entry name" value="Glycosidases"/>
    <property type="match status" value="1"/>
</dbReference>
<protein>
    <recommendedName>
        <fullName evidence="3">glucan endo-1,3-beta-D-glucosidase</fullName>
        <ecNumber evidence="3">3.2.1.39</ecNumber>
    </recommendedName>
</protein>
<sequence>MDFQSVNRTSMVATCLILGIFIASFTITGATKPIGVCNGRIADNLPSAIDVVNFYTSNGIGKMRLYDPDQATLQALVGANVELILGVPNGDLQSLATPSNANAWVQNNVLAFFPAVKILYIAVGNEIRPNDLEAQYVLPAMQNIYSALVSAGLGDEIKVSTSVEASLLGPSYPPSAGSFSPVASPYMTPVVMFLATTGAPLLANVYPYYGYIGDPQNVRLDYALFTAPGTVIQDGALNYQNMFDAILDSFYSALENAGGANVGIVVSETGWPSAGVESGTVENAGIYYQNVIDHVGNGTPKKPGQAIETYLFAMFDEDLKGPAETELHFGLFSPDKQPKYNLIFS</sequence>
<dbReference type="EC" id="3.2.1.39" evidence="3"/>
<evidence type="ECO:0000256" key="7">
    <source>
        <dbReference type="RuleBase" id="RU004336"/>
    </source>
</evidence>
<name>A0A6A3A7A1_HIBSY</name>
<evidence type="ECO:0000256" key="4">
    <source>
        <dbReference type="ARBA" id="ARBA00022801"/>
    </source>
</evidence>
<reference evidence="8" key="1">
    <citation type="submission" date="2019-09" db="EMBL/GenBank/DDBJ databases">
        <title>Draft genome information of white flower Hibiscus syriacus.</title>
        <authorList>
            <person name="Kim Y.-M."/>
        </authorList>
    </citation>
    <scope>NUCLEOTIDE SEQUENCE [LARGE SCALE GENOMIC DNA]</scope>
    <source>
        <strain evidence="8">YM2019G1</strain>
    </source>
</reference>
<dbReference type="PROSITE" id="PS00587">
    <property type="entry name" value="GLYCOSYL_HYDROL_F17"/>
    <property type="match status" value="1"/>
</dbReference>
<dbReference type="SUPFAM" id="SSF51445">
    <property type="entry name" value="(Trans)glycosidases"/>
    <property type="match status" value="1"/>
</dbReference>
<evidence type="ECO:0000313" key="8">
    <source>
        <dbReference type="EMBL" id="KAE8700260.1"/>
    </source>
</evidence>
<evidence type="ECO:0000256" key="1">
    <source>
        <dbReference type="ARBA" id="ARBA00000382"/>
    </source>
</evidence>
<dbReference type="GO" id="GO:0042973">
    <property type="term" value="F:glucan endo-1,3-beta-D-glucosidase activity"/>
    <property type="evidence" value="ECO:0007669"/>
    <property type="project" value="UniProtKB-EC"/>
</dbReference>
<gene>
    <name evidence="8" type="ORF">F3Y22_tig00110557pilonHSYRG00120</name>
</gene>
<proteinExistence type="inferred from homology"/>
<evidence type="ECO:0000256" key="6">
    <source>
        <dbReference type="RuleBase" id="RU004335"/>
    </source>
</evidence>
<dbReference type="Pfam" id="PF00332">
    <property type="entry name" value="Glyco_hydro_17"/>
    <property type="match status" value="1"/>
</dbReference>
<dbReference type="InterPro" id="IPR017853">
    <property type="entry name" value="GH"/>
</dbReference>
<accession>A0A6A3A7A1</accession>
<dbReference type="AlphaFoldDB" id="A0A6A3A7A1"/>
<keyword evidence="5 7" id="KW-0326">Glycosidase</keyword>
<organism evidence="8 9">
    <name type="scientific">Hibiscus syriacus</name>
    <name type="common">Rose of Sharon</name>
    <dbReference type="NCBI Taxonomy" id="106335"/>
    <lineage>
        <taxon>Eukaryota</taxon>
        <taxon>Viridiplantae</taxon>
        <taxon>Streptophyta</taxon>
        <taxon>Embryophyta</taxon>
        <taxon>Tracheophyta</taxon>
        <taxon>Spermatophyta</taxon>
        <taxon>Magnoliopsida</taxon>
        <taxon>eudicotyledons</taxon>
        <taxon>Gunneridae</taxon>
        <taxon>Pentapetalae</taxon>
        <taxon>rosids</taxon>
        <taxon>malvids</taxon>
        <taxon>Malvales</taxon>
        <taxon>Malvaceae</taxon>
        <taxon>Malvoideae</taxon>
        <taxon>Hibiscus</taxon>
    </lineage>
</organism>
<dbReference type="EMBL" id="VEPZ02001029">
    <property type="protein sequence ID" value="KAE8700260.1"/>
    <property type="molecule type" value="Genomic_DNA"/>
</dbReference>